<evidence type="ECO:0000256" key="12">
    <source>
        <dbReference type="SAM" id="SignalP"/>
    </source>
</evidence>
<comment type="catalytic activity">
    <reaction evidence="9">
        <text>endohydrolysis of (1-&gt;4)-beta-D-glycosidic bonds of heparan sulfate chains in heparan sulfate proteoglycan.</text>
        <dbReference type="EC" id="3.2.1.166"/>
    </reaction>
</comment>
<evidence type="ECO:0000256" key="11">
    <source>
        <dbReference type="ARBA" id="ARBA00040414"/>
    </source>
</evidence>
<evidence type="ECO:0000256" key="7">
    <source>
        <dbReference type="ARBA" id="ARBA00023157"/>
    </source>
</evidence>
<evidence type="ECO:0000256" key="3">
    <source>
        <dbReference type="ARBA" id="ARBA00022525"/>
    </source>
</evidence>
<reference evidence="13" key="2">
    <citation type="submission" date="2025-08" db="UniProtKB">
        <authorList>
            <consortium name="Ensembl"/>
        </authorList>
    </citation>
    <scope>IDENTIFICATION</scope>
    <source>
        <strain evidence="13">Thoroughbred</strain>
    </source>
</reference>
<dbReference type="GO" id="GO:0016798">
    <property type="term" value="F:hydrolase activity, acting on glycosyl bonds"/>
    <property type="evidence" value="ECO:0007669"/>
    <property type="project" value="InterPro"/>
</dbReference>
<keyword evidence="3" id="KW-0964">Secreted</keyword>
<comment type="similarity">
    <text evidence="2">Belongs to the glycosyl hydrolase 79 family.</text>
</comment>
<keyword evidence="8" id="KW-0325">Glycoprotein</keyword>
<dbReference type="GO" id="GO:0016020">
    <property type="term" value="C:membrane"/>
    <property type="evidence" value="ECO:0007669"/>
    <property type="project" value="InterPro"/>
</dbReference>
<evidence type="ECO:0000256" key="1">
    <source>
        <dbReference type="ARBA" id="ARBA00004613"/>
    </source>
</evidence>
<keyword evidence="5" id="KW-0378">Hydrolase</keyword>
<reference evidence="13 14" key="1">
    <citation type="journal article" date="2009" name="Science">
        <title>Genome sequence, comparative analysis, and population genetics of the domestic horse.</title>
        <authorList>
            <consortium name="Broad Institute Genome Sequencing Platform"/>
            <consortium name="Broad Institute Whole Genome Assembly Team"/>
            <person name="Wade C.M."/>
            <person name="Giulotto E."/>
            <person name="Sigurdsson S."/>
            <person name="Zoli M."/>
            <person name="Gnerre S."/>
            <person name="Imsland F."/>
            <person name="Lear T.L."/>
            <person name="Adelson D.L."/>
            <person name="Bailey E."/>
            <person name="Bellone R.R."/>
            <person name="Bloecker H."/>
            <person name="Distl O."/>
            <person name="Edgar R.C."/>
            <person name="Garber M."/>
            <person name="Leeb T."/>
            <person name="Mauceli E."/>
            <person name="MacLeod J.N."/>
            <person name="Penedo M.C.T."/>
            <person name="Raison J.M."/>
            <person name="Sharpe T."/>
            <person name="Vogel J."/>
            <person name="Andersson L."/>
            <person name="Antczak D.F."/>
            <person name="Biagi T."/>
            <person name="Binns M.M."/>
            <person name="Chowdhary B.P."/>
            <person name="Coleman S.J."/>
            <person name="Della Valle G."/>
            <person name="Fryc S."/>
            <person name="Guerin G."/>
            <person name="Hasegawa T."/>
            <person name="Hill E.W."/>
            <person name="Jurka J."/>
            <person name="Kiialainen A."/>
            <person name="Lindgren G."/>
            <person name="Liu J."/>
            <person name="Magnani E."/>
            <person name="Mickelson J.R."/>
            <person name="Murray J."/>
            <person name="Nergadze S.G."/>
            <person name="Onofrio R."/>
            <person name="Pedroni S."/>
            <person name="Piras M.F."/>
            <person name="Raudsepp T."/>
            <person name="Rocchi M."/>
            <person name="Roeed K.H."/>
            <person name="Ryder O.A."/>
            <person name="Searle S."/>
            <person name="Skow L."/>
            <person name="Swinburne J.E."/>
            <person name="Syvaenen A.C."/>
            <person name="Tozaki T."/>
            <person name="Valberg S.J."/>
            <person name="Vaudin M."/>
            <person name="White J.R."/>
            <person name="Zody M.C."/>
            <person name="Lander E.S."/>
            <person name="Lindblad-Toh K."/>
        </authorList>
    </citation>
    <scope>NUCLEOTIDE SEQUENCE [LARGE SCALE GENOMIC DNA]</scope>
    <source>
        <strain evidence="13 14">Thoroughbred</strain>
    </source>
</reference>
<dbReference type="AlphaFoldDB" id="A0A5F5PHI0"/>
<dbReference type="Pfam" id="PF03662">
    <property type="entry name" value="Glyco_hydro_79n"/>
    <property type="match status" value="1"/>
</dbReference>
<reference evidence="13" key="3">
    <citation type="submission" date="2025-09" db="UniProtKB">
        <authorList>
            <consortium name="Ensembl"/>
        </authorList>
    </citation>
    <scope>IDENTIFICATION</scope>
    <source>
        <strain evidence="13">Thoroughbred</strain>
    </source>
</reference>
<evidence type="ECO:0000256" key="5">
    <source>
        <dbReference type="ARBA" id="ARBA00022801"/>
    </source>
</evidence>
<evidence type="ECO:0000256" key="6">
    <source>
        <dbReference type="ARBA" id="ARBA00022889"/>
    </source>
</evidence>
<feature type="signal peptide" evidence="12">
    <location>
        <begin position="1"/>
        <end position="31"/>
    </location>
</feature>
<evidence type="ECO:0000256" key="10">
    <source>
        <dbReference type="ARBA" id="ARBA00039100"/>
    </source>
</evidence>
<keyword evidence="14" id="KW-1185">Reference proteome</keyword>
<dbReference type="SUPFAM" id="SSF51445">
    <property type="entry name" value="(Trans)glycosidases"/>
    <property type="match status" value="1"/>
</dbReference>
<evidence type="ECO:0000256" key="2">
    <source>
        <dbReference type="ARBA" id="ARBA00009800"/>
    </source>
</evidence>
<feature type="chain" id="PRO_5023834853" description="Heparanase" evidence="12">
    <location>
        <begin position="32"/>
        <end position="470"/>
    </location>
</feature>
<dbReference type="PANTHER" id="PTHR46145">
    <property type="entry name" value="HEPARANASE"/>
    <property type="match status" value="1"/>
</dbReference>
<protein>
    <recommendedName>
        <fullName evidence="11">Heparanase</fullName>
        <ecNumber evidence="10">3.2.1.166</ecNumber>
    </recommendedName>
</protein>
<name>A0A5F5PHI0_HORSE</name>
<organism evidence="13 14">
    <name type="scientific">Equus caballus</name>
    <name type="common">Horse</name>
    <dbReference type="NCBI Taxonomy" id="9796"/>
    <lineage>
        <taxon>Eukaryota</taxon>
        <taxon>Metazoa</taxon>
        <taxon>Chordata</taxon>
        <taxon>Craniata</taxon>
        <taxon>Vertebrata</taxon>
        <taxon>Euteleostomi</taxon>
        <taxon>Mammalia</taxon>
        <taxon>Eutheria</taxon>
        <taxon>Laurasiatheria</taxon>
        <taxon>Perissodactyla</taxon>
        <taxon>Equidae</taxon>
        <taxon>Equus</taxon>
    </lineage>
</organism>
<dbReference type="GeneTree" id="ENSGT00390000004874"/>
<dbReference type="PANTHER" id="PTHR46145:SF3">
    <property type="entry name" value="HEPARANASE"/>
    <property type="match status" value="1"/>
</dbReference>
<gene>
    <name evidence="13 15" type="primary">HPSE</name>
</gene>
<evidence type="ECO:0000313" key="13">
    <source>
        <dbReference type="Ensembl" id="ENSECAP00000047935.1"/>
    </source>
</evidence>
<dbReference type="GO" id="GO:0005576">
    <property type="term" value="C:extracellular region"/>
    <property type="evidence" value="ECO:0007669"/>
    <property type="project" value="UniProtKB-SubCell"/>
</dbReference>
<evidence type="ECO:0000256" key="8">
    <source>
        <dbReference type="ARBA" id="ARBA00023180"/>
    </source>
</evidence>
<evidence type="ECO:0000256" key="9">
    <source>
        <dbReference type="ARBA" id="ARBA00036917"/>
    </source>
</evidence>
<dbReference type="Gene3D" id="3.20.20.80">
    <property type="entry name" value="Glycosidases"/>
    <property type="match status" value="1"/>
</dbReference>
<proteinExistence type="inferred from homology"/>
<dbReference type="Bgee" id="ENSECAG00000023599">
    <property type="expression patterns" value="Expressed in trophoblast and 16 other cell types or tissues"/>
</dbReference>
<keyword evidence="4 12" id="KW-0732">Signal</keyword>
<sequence length="470" mass="52808">MLLRWTGGLPLSPPLLLLLGPLGPFSPGARAGPAQAEDAVELDFSTERPVHLVSPAFLSFTIDANLATDPRFLTFLGSPKLRTLARGLSPAYLRFGGTKTDFLIFDPKKESTFEERSYWQSQVKQDICKSGSIPSDVEKRLQLEWPFQEQLLLRSQYQKKFKNSTYSRSSVDMLYTFANCSGLDLIFGLNALLRTADLRWNSSNAQLLLDYCSSRSYNISWELGNEPNSFRKKAGIFIDGLQLGEDFIELRKLLGKFTFKNAKLYGPDVGQPRGKTVKMLKSFLKAGGGVIDSVTWHHYYLNGRIATKEDFLNPDVLDTFISSVQKVFQDYWLSLLFKKLVGTKVLVANVKSPETSKLRVYLHCTNINHPRYKEGDLTLYALNLYNVTKNLQLPYHLFGKRVDKYLIKPSGPDGLLSKSVQLNGETLKMVDDQTLPALTEKPLRPGSSLGLPAFSYGFFVIRNAKVAACI</sequence>
<evidence type="ECO:0000256" key="4">
    <source>
        <dbReference type="ARBA" id="ARBA00022729"/>
    </source>
</evidence>
<comment type="subcellular location">
    <subcellularLocation>
        <location evidence="1">Secreted</location>
    </subcellularLocation>
</comment>
<evidence type="ECO:0000313" key="15">
    <source>
        <dbReference type="VGNC" id="VGNC:18865"/>
    </source>
</evidence>
<dbReference type="GO" id="GO:0007155">
    <property type="term" value="P:cell adhesion"/>
    <property type="evidence" value="ECO:0007669"/>
    <property type="project" value="UniProtKB-KW"/>
</dbReference>
<dbReference type="Proteomes" id="UP000002281">
    <property type="component" value="Chromosome 3"/>
</dbReference>
<accession>A0A5F5PHI0</accession>
<dbReference type="Ensembl" id="ENSECAT00000073969.2">
    <property type="protein sequence ID" value="ENSECAP00000047935.1"/>
    <property type="gene ID" value="ENSECAG00000023599.4"/>
</dbReference>
<dbReference type="EC" id="3.2.1.166" evidence="10"/>
<evidence type="ECO:0000313" key="14">
    <source>
        <dbReference type="Proteomes" id="UP000002281"/>
    </source>
</evidence>
<keyword evidence="7" id="KW-1015">Disulfide bond</keyword>
<dbReference type="VGNC" id="VGNC:18865">
    <property type="gene designation" value="HPSE"/>
</dbReference>
<keyword evidence="6" id="KW-0130">Cell adhesion</keyword>
<dbReference type="InterPro" id="IPR017853">
    <property type="entry name" value="GH"/>
</dbReference>
<dbReference type="InterPro" id="IPR005199">
    <property type="entry name" value="Glyco_hydro_79"/>
</dbReference>